<reference evidence="8" key="2">
    <citation type="journal article" date="2023" name="Plants (Basel)">
        <title>Annotation of the Turnera subulata (Passifloraceae) Draft Genome Reveals the S-Locus Evolved after the Divergence of Turneroideae from Passifloroideae in a Stepwise Manner.</title>
        <authorList>
            <person name="Henning P.M."/>
            <person name="Roalson E.H."/>
            <person name="Mir W."/>
            <person name="McCubbin A.G."/>
            <person name="Shore J.S."/>
        </authorList>
    </citation>
    <scope>NUCLEOTIDE SEQUENCE</scope>
    <source>
        <strain evidence="8">F60SS</strain>
    </source>
</reference>
<keyword evidence="6" id="KW-0539">Nucleus</keyword>
<evidence type="ECO:0000256" key="6">
    <source>
        <dbReference type="ARBA" id="ARBA00023242"/>
    </source>
</evidence>
<name>A0A9Q0FQ93_9ROSI</name>
<comment type="function">
    <text evidence="1">Putative transcription factor.</text>
</comment>
<dbReference type="EMBL" id="JAKUCV010004310">
    <property type="protein sequence ID" value="KAJ4835759.1"/>
    <property type="molecule type" value="Genomic_DNA"/>
</dbReference>
<comment type="caution">
    <text evidence="8">The sequence shown here is derived from an EMBL/GenBank/DDBJ whole genome shotgun (WGS) entry which is preliminary data.</text>
</comment>
<evidence type="ECO:0000256" key="1">
    <source>
        <dbReference type="ARBA" id="ARBA00004049"/>
    </source>
</evidence>
<gene>
    <name evidence="8" type="ORF">Tsubulata_015934</name>
</gene>
<reference evidence="8" key="1">
    <citation type="submission" date="2022-02" db="EMBL/GenBank/DDBJ databases">
        <authorList>
            <person name="Henning P.M."/>
            <person name="McCubbin A.G."/>
            <person name="Shore J.S."/>
        </authorList>
    </citation>
    <scope>NUCLEOTIDE SEQUENCE</scope>
    <source>
        <strain evidence="8">F60SS</strain>
        <tissue evidence="8">Leaves</tissue>
    </source>
</reference>
<evidence type="ECO:0000256" key="2">
    <source>
        <dbReference type="ARBA" id="ARBA00023015"/>
    </source>
</evidence>
<proteinExistence type="predicted"/>
<keyword evidence="5" id="KW-0804">Transcription</keyword>
<keyword evidence="3" id="KW-0175">Coiled coil</keyword>
<dbReference type="InterPro" id="IPR003035">
    <property type="entry name" value="RWP-RK_dom"/>
</dbReference>
<protein>
    <recommendedName>
        <fullName evidence="7">RWP-RK domain-containing protein</fullName>
    </recommendedName>
</protein>
<evidence type="ECO:0000256" key="4">
    <source>
        <dbReference type="ARBA" id="ARBA00023125"/>
    </source>
</evidence>
<dbReference type="Proteomes" id="UP001141552">
    <property type="component" value="Unassembled WGS sequence"/>
</dbReference>
<accession>A0A9Q0FQ93</accession>
<feature type="non-terminal residue" evidence="8">
    <location>
        <position position="151"/>
    </location>
</feature>
<keyword evidence="4" id="KW-0238">DNA-binding</keyword>
<dbReference type="AlphaFoldDB" id="A0A9Q0FQ93"/>
<evidence type="ECO:0000313" key="9">
    <source>
        <dbReference type="Proteomes" id="UP001141552"/>
    </source>
</evidence>
<dbReference type="OrthoDB" id="6270329at2759"/>
<dbReference type="PROSITE" id="PS51519">
    <property type="entry name" value="RWP_RK"/>
    <property type="match status" value="1"/>
</dbReference>
<evidence type="ECO:0000259" key="7">
    <source>
        <dbReference type="PROSITE" id="PS51519"/>
    </source>
</evidence>
<dbReference type="PANTHER" id="PTHR46373">
    <property type="entry name" value="PROTEIN RKD4"/>
    <property type="match status" value="1"/>
</dbReference>
<dbReference type="GO" id="GO:0003700">
    <property type="term" value="F:DNA-binding transcription factor activity"/>
    <property type="evidence" value="ECO:0007669"/>
    <property type="project" value="InterPro"/>
</dbReference>
<dbReference type="PANTHER" id="PTHR46373:SF2">
    <property type="entry name" value="RWP-RK DOMAIN-CONTAINING PROTEIN"/>
    <property type="match status" value="1"/>
</dbReference>
<feature type="domain" description="RWP-RK" evidence="7">
    <location>
        <begin position="30"/>
        <end position="112"/>
    </location>
</feature>
<sequence length="151" mass="17730">ISELPPLGSLLDPDDDNNAILSSTREEGVDYKMVRGRKRSEVLELEEIQKHFNMPITKAAREMKIGLTLLKKRCRELNIMRWPHRKIKSLNSLINSFKEQGLLEEMRRLEEQQRFLHNFPDADLTESINRLRQACAKDNYKRRRTLAALSN</sequence>
<keyword evidence="2" id="KW-0805">Transcription regulation</keyword>
<dbReference type="InterPro" id="IPR044607">
    <property type="entry name" value="RKD-like"/>
</dbReference>
<evidence type="ECO:0000256" key="5">
    <source>
        <dbReference type="ARBA" id="ARBA00023163"/>
    </source>
</evidence>
<organism evidence="8 9">
    <name type="scientific">Turnera subulata</name>
    <dbReference type="NCBI Taxonomy" id="218843"/>
    <lineage>
        <taxon>Eukaryota</taxon>
        <taxon>Viridiplantae</taxon>
        <taxon>Streptophyta</taxon>
        <taxon>Embryophyta</taxon>
        <taxon>Tracheophyta</taxon>
        <taxon>Spermatophyta</taxon>
        <taxon>Magnoliopsida</taxon>
        <taxon>eudicotyledons</taxon>
        <taxon>Gunneridae</taxon>
        <taxon>Pentapetalae</taxon>
        <taxon>rosids</taxon>
        <taxon>fabids</taxon>
        <taxon>Malpighiales</taxon>
        <taxon>Passifloraceae</taxon>
        <taxon>Turnera</taxon>
    </lineage>
</organism>
<feature type="non-terminal residue" evidence="8">
    <location>
        <position position="1"/>
    </location>
</feature>
<dbReference type="GO" id="GO:0003677">
    <property type="term" value="F:DNA binding"/>
    <property type="evidence" value="ECO:0007669"/>
    <property type="project" value="UniProtKB-KW"/>
</dbReference>
<evidence type="ECO:0000256" key="3">
    <source>
        <dbReference type="ARBA" id="ARBA00023054"/>
    </source>
</evidence>
<keyword evidence="9" id="KW-1185">Reference proteome</keyword>
<dbReference type="Pfam" id="PF02042">
    <property type="entry name" value="RWP-RK"/>
    <property type="match status" value="1"/>
</dbReference>
<evidence type="ECO:0000313" key="8">
    <source>
        <dbReference type="EMBL" id="KAJ4835759.1"/>
    </source>
</evidence>